<feature type="domain" description="Anti-sigma K factor RskA C-terminal" evidence="11">
    <location>
        <begin position="104"/>
        <end position="238"/>
    </location>
</feature>
<evidence type="ECO:0000256" key="7">
    <source>
        <dbReference type="ARBA" id="ARBA00029829"/>
    </source>
</evidence>
<dbReference type="PANTHER" id="PTHR37461:SF1">
    <property type="entry name" value="ANTI-SIGMA-K FACTOR RSKA"/>
    <property type="match status" value="1"/>
</dbReference>
<evidence type="ECO:0000259" key="12">
    <source>
        <dbReference type="Pfam" id="PF13490"/>
    </source>
</evidence>
<dbReference type="Pfam" id="PF10099">
    <property type="entry name" value="RskA_C"/>
    <property type="match status" value="1"/>
</dbReference>
<evidence type="ECO:0000256" key="2">
    <source>
        <dbReference type="ARBA" id="ARBA00004236"/>
    </source>
</evidence>
<evidence type="ECO:0000256" key="6">
    <source>
        <dbReference type="ARBA" id="ARBA00023136"/>
    </source>
</evidence>
<dbReference type="EMBL" id="BKZW01000002">
    <property type="protein sequence ID" value="GER90655.1"/>
    <property type="molecule type" value="Genomic_DNA"/>
</dbReference>
<evidence type="ECO:0000313" key="14">
    <source>
        <dbReference type="Proteomes" id="UP000326912"/>
    </source>
</evidence>
<evidence type="ECO:0000256" key="3">
    <source>
        <dbReference type="ARBA" id="ARBA00022475"/>
    </source>
</evidence>
<protein>
    <recommendedName>
        <fullName evidence="8">Regulator of SigK</fullName>
    </recommendedName>
    <alternativeName>
        <fullName evidence="7">Sigma-K anti-sigma factor RskA</fullName>
    </alternativeName>
</protein>
<reference evidence="13 14" key="1">
    <citation type="submission" date="2019-10" db="EMBL/GenBank/DDBJ databases">
        <title>Dictyobacter vulcani sp. nov., within the class Ktedonobacteria, isolated from soil of volcanic Mt. Zao.</title>
        <authorList>
            <person name="Zheng Y."/>
            <person name="Wang C.M."/>
            <person name="Sakai Y."/>
            <person name="Abe K."/>
            <person name="Yokota A."/>
            <person name="Yabe S."/>
        </authorList>
    </citation>
    <scope>NUCLEOTIDE SEQUENCE [LARGE SCALE GENOMIC DNA]</scope>
    <source>
        <strain evidence="13 14">W12</strain>
    </source>
</reference>
<dbReference type="Proteomes" id="UP000326912">
    <property type="component" value="Unassembled WGS sequence"/>
</dbReference>
<feature type="domain" description="Putative zinc-finger" evidence="12">
    <location>
        <begin position="3"/>
        <end position="36"/>
    </location>
</feature>
<keyword evidence="14" id="KW-1185">Reference proteome</keyword>
<comment type="caution">
    <text evidence="13">The sequence shown here is derived from an EMBL/GenBank/DDBJ whole genome shotgun (WGS) entry which is preliminary data.</text>
</comment>
<comment type="subcellular location">
    <subcellularLocation>
        <location evidence="2">Cell membrane</location>
    </subcellularLocation>
    <subcellularLocation>
        <location evidence="1">Membrane</location>
        <topology evidence="1">Single-pass membrane protein</topology>
    </subcellularLocation>
</comment>
<dbReference type="Gene3D" id="1.10.10.1320">
    <property type="entry name" value="Anti-sigma factor, zinc-finger domain"/>
    <property type="match status" value="1"/>
</dbReference>
<keyword evidence="3" id="KW-1003">Cell membrane</keyword>
<evidence type="ECO:0000256" key="5">
    <source>
        <dbReference type="ARBA" id="ARBA00022989"/>
    </source>
</evidence>
<keyword evidence="6 10" id="KW-0472">Membrane</keyword>
<dbReference type="InterPro" id="IPR051474">
    <property type="entry name" value="Anti-sigma-K/W_factor"/>
</dbReference>
<dbReference type="GO" id="GO:0005886">
    <property type="term" value="C:plasma membrane"/>
    <property type="evidence" value="ECO:0007669"/>
    <property type="project" value="UniProtKB-SubCell"/>
</dbReference>
<feature type="transmembrane region" description="Helical" evidence="10">
    <location>
        <begin position="102"/>
        <end position="123"/>
    </location>
</feature>
<dbReference type="GO" id="GO:0006417">
    <property type="term" value="P:regulation of translation"/>
    <property type="evidence" value="ECO:0007669"/>
    <property type="project" value="TreeGrafter"/>
</dbReference>
<sequence>MTCQDFEELSGAYILGALTPEERQAAQEHLANCPECTLMLQQLQPVANLLPLTVPEVEPPAGHKERFLARLEQETPEPAQQPRQISQARKTSAKRRFPWRTALLSAAAIILVAALAAMTAWNFSLQQQVARLSTPTIQTTTYAVQGTTTQSSMQGNLTCYSKPQICSLQLHGLPPASGKQVYQGWLLHGKQPTSVGLLQVHNGVATVYFQGSLQDYDATAVSLEPGPAASKDAPKGPVVALGALNKATHSSS</sequence>
<evidence type="ECO:0000256" key="9">
    <source>
        <dbReference type="SAM" id="MobiDB-lite"/>
    </source>
</evidence>
<dbReference type="InterPro" id="IPR018764">
    <property type="entry name" value="RskA_C"/>
</dbReference>
<dbReference type="PANTHER" id="PTHR37461">
    <property type="entry name" value="ANTI-SIGMA-K FACTOR RSKA"/>
    <property type="match status" value="1"/>
</dbReference>
<accession>A0A5J4KRY2</accession>
<dbReference type="InterPro" id="IPR041916">
    <property type="entry name" value="Anti_sigma_zinc_sf"/>
</dbReference>
<evidence type="ECO:0000256" key="10">
    <source>
        <dbReference type="SAM" id="Phobius"/>
    </source>
</evidence>
<name>A0A5J4KRY2_9CHLR</name>
<proteinExistence type="predicted"/>
<organism evidence="13 14">
    <name type="scientific">Dictyobacter vulcani</name>
    <dbReference type="NCBI Taxonomy" id="2607529"/>
    <lineage>
        <taxon>Bacteria</taxon>
        <taxon>Bacillati</taxon>
        <taxon>Chloroflexota</taxon>
        <taxon>Ktedonobacteria</taxon>
        <taxon>Ktedonobacterales</taxon>
        <taxon>Dictyobacteraceae</taxon>
        <taxon>Dictyobacter</taxon>
    </lineage>
</organism>
<feature type="region of interest" description="Disordered" evidence="9">
    <location>
        <begin position="73"/>
        <end position="93"/>
    </location>
</feature>
<evidence type="ECO:0000256" key="8">
    <source>
        <dbReference type="ARBA" id="ARBA00030803"/>
    </source>
</evidence>
<feature type="compositionally biased region" description="Polar residues" evidence="9">
    <location>
        <begin position="81"/>
        <end position="90"/>
    </location>
</feature>
<evidence type="ECO:0000313" key="13">
    <source>
        <dbReference type="EMBL" id="GER90655.1"/>
    </source>
</evidence>
<keyword evidence="5 10" id="KW-1133">Transmembrane helix</keyword>
<keyword evidence="4 10" id="KW-0812">Transmembrane</keyword>
<evidence type="ECO:0000256" key="1">
    <source>
        <dbReference type="ARBA" id="ARBA00004167"/>
    </source>
</evidence>
<dbReference type="Pfam" id="PF13490">
    <property type="entry name" value="zf-HC2"/>
    <property type="match status" value="1"/>
</dbReference>
<evidence type="ECO:0000256" key="4">
    <source>
        <dbReference type="ARBA" id="ARBA00022692"/>
    </source>
</evidence>
<dbReference type="RefSeq" id="WP_151758358.1">
    <property type="nucleotide sequence ID" value="NZ_BKZW01000002.1"/>
</dbReference>
<dbReference type="GO" id="GO:0016989">
    <property type="term" value="F:sigma factor antagonist activity"/>
    <property type="evidence" value="ECO:0007669"/>
    <property type="project" value="TreeGrafter"/>
</dbReference>
<dbReference type="AlphaFoldDB" id="A0A5J4KRY2"/>
<dbReference type="InterPro" id="IPR027383">
    <property type="entry name" value="Znf_put"/>
</dbReference>
<evidence type="ECO:0000259" key="11">
    <source>
        <dbReference type="Pfam" id="PF10099"/>
    </source>
</evidence>
<gene>
    <name evidence="13" type="ORF">KDW_48170</name>
</gene>